<evidence type="ECO:0000313" key="1">
    <source>
        <dbReference type="EMBL" id="TFB52572.1"/>
    </source>
</evidence>
<organism evidence="1 2">
    <name type="scientific">Cryobacterium tagatosivorans</name>
    <dbReference type="NCBI Taxonomy" id="1259199"/>
    <lineage>
        <taxon>Bacteria</taxon>
        <taxon>Bacillati</taxon>
        <taxon>Actinomycetota</taxon>
        <taxon>Actinomycetes</taxon>
        <taxon>Micrococcales</taxon>
        <taxon>Microbacteriaceae</taxon>
        <taxon>Cryobacterium</taxon>
    </lineage>
</organism>
<dbReference type="Proteomes" id="UP000297866">
    <property type="component" value="Unassembled WGS sequence"/>
</dbReference>
<evidence type="ECO:0000313" key="2">
    <source>
        <dbReference type="Proteomes" id="UP000297866"/>
    </source>
</evidence>
<dbReference type="EMBL" id="SOEZ01000033">
    <property type="protein sequence ID" value="TFB52572.1"/>
    <property type="molecule type" value="Genomic_DNA"/>
</dbReference>
<dbReference type="AlphaFoldDB" id="A0A4R8UHE4"/>
<gene>
    <name evidence="1" type="ORF">E3O23_06135</name>
</gene>
<accession>A0A4R8UHE4</accession>
<dbReference type="OrthoDB" id="5115449at2"/>
<keyword evidence="2" id="KW-1185">Reference proteome</keyword>
<protein>
    <submittedName>
        <fullName evidence="1">Uncharacterized protein</fullName>
    </submittedName>
</protein>
<dbReference type="RefSeq" id="WP_134489182.1">
    <property type="nucleotide sequence ID" value="NZ_SOEZ01000033.1"/>
</dbReference>
<name>A0A4R8UHE4_9MICO</name>
<sequence length="105" mass="11329">MLTQWEPTDSVGFVVTFRGPSFDGVALQSSGDFAVGDNAREFFNQLPPEQALDEYNDDSGPFVYDKVADAAPWGEANPYGGVARMQPDGSVVAIVAPDTTRAFYC</sequence>
<reference evidence="1 2" key="1">
    <citation type="submission" date="2019-03" db="EMBL/GenBank/DDBJ databases">
        <title>Genomics of glacier-inhabiting Cryobacterium strains.</title>
        <authorList>
            <person name="Liu Q."/>
            <person name="Xin Y.-H."/>
        </authorList>
    </citation>
    <scope>NUCLEOTIDE SEQUENCE [LARGE SCALE GENOMIC DNA]</scope>
    <source>
        <strain evidence="1 2">Sr47</strain>
    </source>
</reference>
<proteinExistence type="predicted"/>
<comment type="caution">
    <text evidence="1">The sequence shown here is derived from an EMBL/GenBank/DDBJ whole genome shotgun (WGS) entry which is preliminary data.</text>
</comment>